<feature type="domain" description="DUF4397" evidence="2">
    <location>
        <begin position="38"/>
        <end position="155"/>
    </location>
</feature>
<dbReference type="EMBL" id="JAUKPO010000003">
    <property type="protein sequence ID" value="MDO1446241.1"/>
    <property type="molecule type" value="Genomic_DNA"/>
</dbReference>
<feature type="signal peptide" evidence="1">
    <location>
        <begin position="1"/>
        <end position="27"/>
    </location>
</feature>
<evidence type="ECO:0000259" key="2">
    <source>
        <dbReference type="Pfam" id="PF14344"/>
    </source>
</evidence>
<dbReference type="Pfam" id="PF14344">
    <property type="entry name" value="DUF4397"/>
    <property type="match status" value="2"/>
</dbReference>
<proteinExistence type="predicted"/>
<reference evidence="3" key="1">
    <citation type="submission" date="2023-07" db="EMBL/GenBank/DDBJ databases">
        <title>The genome sequence of Rhodocytophaga aerolata KACC 12507.</title>
        <authorList>
            <person name="Zhang X."/>
        </authorList>
    </citation>
    <scope>NUCLEOTIDE SEQUENCE</scope>
    <source>
        <strain evidence="3">KACC 12507</strain>
    </source>
</reference>
<evidence type="ECO:0000313" key="4">
    <source>
        <dbReference type="Proteomes" id="UP001168528"/>
    </source>
</evidence>
<evidence type="ECO:0000256" key="1">
    <source>
        <dbReference type="SAM" id="SignalP"/>
    </source>
</evidence>
<evidence type="ECO:0000313" key="3">
    <source>
        <dbReference type="EMBL" id="MDO1446241.1"/>
    </source>
</evidence>
<gene>
    <name evidence="3" type="ORF">Q0590_08260</name>
</gene>
<comment type="caution">
    <text evidence="3">The sequence shown here is derived from an EMBL/GenBank/DDBJ whole genome shotgun (WGS) entry which is preliminary data.</text>
</comment>
<dbReference type="InterPro" id="IPR025510">
    <property type="entry name" value="DUF4397"/>
</dbReference>
<feature type="chain" id="PRO_5046863683" evidence="1">
    <location>
        <begin position="28"/>
        <end position="244"/>
    </location>
</feature>
<organism evidence="3 4">
    <name type="scientific">Rhodocytophaga aerolata</name>
    <dbReference type="NCBI Taxonomy" id="455078"/>
    <lineage>
        <taxon>Bacteria</taxon>
        <taxon>Pseudomonadati</taxon>
        <taxon>Bacteroidota</taxon>
        <taxon>Cytophagia</taxon>
        <taxon>Cytophagales</taxon>
        <taxon>Rhodocytophagaceae</taxon>
        <taxon>Rhodocytophaga</taxon>
    </lineage>
</organism>
<name>A0ABT8R2B5_9BACT</name>
<keyword evidence="1" id="KW-0732">Signal</keyword>
<protein>
    <submittedName>
        <fullName evidence="3">DUF4397 domain-containing protein</fullName>
    </submittedName>
</protein>
<keyword evidence="4" id="KW-1185">Reference proteome</keyword>
<feature type="domain" description="DUF4397" evidence="2">
    <location>
        <begin position="163"/>
        <end position="221"/>
    </location>
</feature>
<accession>A0ABT8R2B5</accession>
<dbReference type="RefSeq" id="WP_302037040.1">
    <property type="nucleotide sequence ID" value="NZ_JAUKPO010000003.1"/>
</dbReference>
<dbReference type="PROSITE" id="PS51257">
    <property type="entry name" value="PROKAR_LIPOPROTEIN"/>
    <property type="match status" value="1"/>
</dbReference>
<dbReference type="Proteomes" id="UP001168528">
    <property type="component" value="Unassembled WGS sequence"/>
</dbReference>
<sequence length="244" mass="25373">MKINLLINKLLLTALTLSIGFSFTSCKDDDNNATPAQARVMVVHASPSAPGVDLLVDNSKVNTAPLTFPNNTGYLNVDAGTRNFKVNVAGTSTTAIEANQMVEANMNYSIFAINTDASGTAFEALVTEDNLALPASGQAHVRFIHLSPDAPAVDIVNVTNGANTVLIPNRAYKSATDFTPLPAGTYDLAVRVAGTQTTALTLPGVTLQAGKILTVFARGFLSPPTGNSNALGAEIIDNTPTGAQ</sequence>